<dbReference type="OrthoDB" id="8746353at2"/>
<organism evidence="1 2">
    <name type="scientific">Roseateles depolymerans</name>
    <dbReference type="NCBI Taxonomy" id="76731"/>
    <lineage>
        <taxon>Bacteria</taxon>
        <taxon>Pseudomonadati</taxon>
        <taxon>Pseudomonadota</taxon>
        <taxon>Betaproteobacteria</taxon>
        <taxon>Burkholderiales</taxon>
        <taxon>Sphaerotilaceae</taxon>
        <taxon>Roseateles</taxon>
    </lineage>
</organism>
<dbReference type="Proteomes" id="UP000060699">
    <property type="component" value="Chromosome"/>
</dbReference>
<evidence type="ECO:0000313" key="2">
    <source>
        <dbReference type="Proteomes" id="UP000060699"/>
    </source>
</evidence>
<name>A0A0U3MPD1_9BURK</name>
<protein>
    <submittedName>
        <fullName evidence="1">Uncharacterized protein</fullName>
    </submittedName>
</protein>
<accession>A0A0U3MPD1</accession>
<gene>
    <name evidence="1" type="ORF">RD2015_1703</name>
</gene>
<dbReference type="KEGG" id="rdp:RD2015_1703"/>
<reference evidence="1 2" key="1">
    <citation type="submission" date="2015-12" db="EMBL/GenBank/DDBJ databases">
        <title>Complete genome of Roseateles depolymerans KCTC 42856.</title>
        <authorList>
            <person name="Kim K.M."/>
        </authorList>
    </citation>
    <scope>NUCLEOTIDE SEQUENCE [LARGE SCALE GENOMIC DNA]</scope>
    <source>
        <strain evidence="1 2">KCTC 42856</strain>
    </source>
</reference>
<sequence length="330" mass="34441" precursor="true">MSLTALAVLTALSPLAQAGTAQTDARTGARTAVAPVPQTALSSGAPSNAHTEDHADIRPAASLKFESGFAGPPASTWPADAPPVRFYFAPGASAPSCGLLVASNRQVLPLLEPDEGSSFPQCVGVPAAMVLQQGSERFLLLRIQQQDTREDRSLNDLLLLERGGVPQLRDDLATTSAPDSSKPLTQVAAWLRARWALQTDADQGARPLPEHTVTTPSAYLAVSQKPGGSCQFSAGTPDRPAPLLQVTHPCERVAATSGFQQGAESWFVVLLGGGTGVGSVGRGQALVFVVDAKGGREQPELAAELQPKAAEGKILPLRQALQKRVTKPKS</sequence>
<dbReference type="STRING" id="76731.RD2015_1703"/>
<dbReference type="AlphaFoldDB" id="A0A0U3MPD1"/>
<dbReference type="EMBL" id="CP013729">
    <property type="protein sequence ID" value="ALV06186.1"/>
    <property type="molecule type" value="Genomic_DNA"/>
</dbReference>
<keyword evidence="2" id="KW-1185">Reference proteome</keyword>
<proteinExistence type="predicted"/>
<evidence type="ECO:0000313" key="1">
    <source>
        <dbReference type="EMBL" id="ALV06186.1"/>
    </source>
</evidence>